<proteinExistence type="predicted"/>
<dbReference type="EMBL" id="PQXI01000257">
    <property type="protein sequence ID" value="TGO20886.1"/>
    <property type="molecule type" value="Genomic_DNA"/>
</dbReference>
<protein>
    <submittedName>
        <fullName evidence="2">Uncharacterized protein</fullName>
    </submittedName>
</protein>
<name>A0A4Z1F950_9HELO</name>
<accession>A0A4Z1F950</accession>
<keyword evidence="3" id="KW-1185">Reference proteome</keyword>
<dbReference type="Proteomes" id="UP000297910">
    <property type="component" value="Unassembled WGS sequence"/>
</dbReference>
<organism evidence="2 3">
    <name type="scientific">Botrytis paeoniae</name>
    <dbReference type="NCBI Taxonomy" id="278948"/>
    <lineage>
        <taxon>Eukaryota</taxon>
        <taxon>Fungi</taxon>
        <taxon>Dikarya</taxon>
        <taxon>Ascomycota</taxon>
        <taxon>Pezizomycotina</taxon>
        <taxon>Leotiomycetes</taxon>
        <taxon>Helotiales</taxon>
        <taxon>Sclerotiniaceae</taxon>
        <taxon>Botrytis</taxon>
    </lineage>
</organism>
<comment type="caution">
    <text evidence="2">The sequence shown here is derived from an EMBL/GenBank/DDBJ whole genome shotgun (WGS) entry which is preliminary data.</text>
</comment>
<evidence type="ECO:0000256" key="1">
    <source>
        <dbReference type="SAM" id="MobiDB-lite"/>
    </source>
</evidence>
<evidence type="ECO:0000313" key="2">
    <source>
        <dbReference type="EMBL" id="TGO20886.1"/>
    </source>
</evidence>
<feature type="region of interest" description="Disordered" evidence="1">
    <location>
        <begin position="60"/>
        <end position="91"/>
    </location>
</feature>
<sequence>MDVLQYRAEWVGQKVDYEWWETDGSTNCEGLVDDSDDQYPLKPRYLADVAVQEEIVASLVEKRGPGRPRKVPPPVAPPVRRGPGRPRKDVT</sequence>
<evidence type="ECO:0000313" key="3">
    <source>
        <dbReference type="Proteomes" id="UP000297910"/>
    </source>
</evidence>
<dbReference type="AlphaFoldDB" id="A0A4Z1F950"/>
<gene>
    <name evidence="2" type="ORF">BPAE_0258g00070</name>
</gene>
<reference evidence="2 3" key="1">
    <citation type="submission" date="2017-12" db="EMBL/GenBank/DDBJ databases">
        <title>Comparative genomics of Botrytis spp.</title>
        <authorList>
            <person name="Valero-Jimenez C.A."/>
            <person name="Tapia P."/>
            <person name="Veloso J."/>
            <person name="Silva-Moreno E."/>
            <person name="Staats M."/>
            <person name="Valdes J.H."/>
            <person name="Van Kan J.A.L."/>
        </authorList>
    </citation>
    <scope>NUCLEOTIDE SEQUENCE [LARGE SCALE GENOMIC DNA]</scope>
    <source>
        <strain evidence="2 3">Bp0003</strain>
    </source>
</reference>